<feature type="domain" description="FAD dependent oxidoreductase" evidence="2">
    <location>
        <begin position="3"/>
        <end position="330"/>
    </location>
</feature>
<gene>
    <name evidence="3" type="ORF">DLJ53_01625</name>
</gene>
<dbReference type="SUPFAM" id="SSF51905">
    <property type="entry name" value="FAD/NAD(P)-binding domain"/>
    <property type="match status" value="1"/>
</dbReference>
<keyword evidence="4" id="KW-1185">Reference proteome</keyword>
<organism evidence="3 4">
    <name type="scientific">Acuticoccus sediminis</name>
    <dbReference type="NCBI Taxonomy" id="2184697"/>
    <lineage>
        <taxon>Bacteria</taxon>
        <taxon>Pseudomonadati</taxon>
        <taxon>Pseudomonadota</taxon>
        <taxon>Alphaproteobacteria</taxon>
        <taxon>Hyphomicrobiales</taxon>
        <taxon>Amorphaceae</taxon>
        <taxon>Acuticoccus</taxon>
    </lineage>
</organism>
<evidence type="ECO:0000313" key="4">
    <source>
        <dbReference type="Proteomes" id="UP000249590"/>
    </source>
</evidence>
<dbReference type="Proteomes" id="UP000249590">
    <property type="component" value="Unassembled WGS sequence"/>
</dbReference>
<reference evidence="3 4" key="1">
    <citation type="submission" date="2018-05" db="EMBL/GenBank/DDBJ databases">
        <title>Acuticoccus sediminis sp. nov., isolated from deep-sea sediment of Indian Ocean.</title>
        <authorList>
            <person name="Liu X."/>
            <person name="Lai Q."/>
            <person name="Du Y."/>
            <person name="Sun F."/>
            <person name="Zhang X."/>
            <person name="Wang S."/>
            <person name="Shao Z."/>
        </authorList>
    </citation>
    <scope>NUCLEOTIDE SEQUENCE [LARGE SCALE GENOMIC DNA]</scope>
    <source>
        <strain evidence="3 4">PTG4-2</strain>
    </source>
</reference>
<dbReference type="AlphaFoldDB" id="A0A8B2NSP9"/>
<comment type="caution">
    <text evidence="3">The sequence shown here is derived from an EMBL/GenBank/DDBJ whole genome shotgun (WGS) entry which is preliminary data.</text>
</comment>
<evidence type="ECO:0000256" key="1">
    <source>
        <dbReference type="ARBA" id="ARBA00023002"/>
    </source>
</evidence>
<evidence type="ECO:0000259" key="2">
    <source>
        <dbReference type="Pfam" id="PF01266"/>
    </source>
</evidence>
<protein>
    <submittedName>
        <fullName evidence="3">FAD-binding oxidoreductase</fullName>
    </submittedName>
</protein>
<dbReference type="Gene3D" id="3.30.9.10">
    <property type="entry name" value="D-Amino Acid Oxidase, subunit A, domain 2"/>
    <property type="match status" value="1"/>
</dbReference>
<dbReference type="Gene3D" id="3.50.50.60">
    <property type="entry name" value="FAD/NAD(P)-binding domain"/>
    <property type="match status" value="2"/>
</dbReference>
<dbReference type="RefSeq" id="WP_111341752.1">
    <property type="nucleotide sequence ID" value="NZ_QHHQ01000001.1"/>
</dbReference>
<name>A0A8B2NSP9_9HYPH</name>
<dbReference type="PRINTS" id="PR00411">
    <property type="entry name" value="PNDRDTASEI"/>
</dbReference>
<dbReference type="EMBL" id="QHHQ01000001">
    <property type="protein sequence ID" value="RAI03247.1"/>
    <property type="molecule type" value="Genomic_DNA"/>
</dbReference>
<proteinExistence type="predicted"/>
<dbReference type="GO" id="GO:0016491">
    <property type="term" value="F:oxidoreductase activity"/>
    <property type="evidence" value="ECO:0007669"/>
    <property type="project" value="UniProtKB-KW"/>
</dbReference>
<dbReference type="OrthoDB" id="9805337at2"/>
<dbReference type="Pfam" id="PF01266">
    <property type="entry name" value="DAO"/>
    <property type="match status" value="1"/>
</dbReference>
<keyword evidence="1" id="KW-0560">Oxidoreductase</keyword>
<dbReference type="GO" id="GO:0005737">
    <property type="term" value="C:cytoplasm"/>
    <property type="evidence" value="ECO:0007669"/>
    <property type="project" value="TreeGrafter"/>
</dbReference>
<sequence>MQVMVCGAGAIGASIAYYLASAGADVTVVERAGVACAASGKSGGFLALDWCDGQPVERLARRSFALHEQLAGSLGADWCYRRMTTYAGYEATGDQTGPVDWVGRVAITQKLGGPRTTAQVHPARYTGALMDAAVARGARLLAGAVEGVETGPDSAVTGLVVDGAVHPAEAVVVAMGPWSILAARWLPLPAVYGMKGHSLVYRTGDRLPAEALFLECKDAAGTATPEVFPRSDGTTYVCAISSQTPLPVDPAAVGPDEGAFARLEAMCARLSPVLADSPVVARGACFRPVTADGWPVIGPVPGVPGAFVATGHSVWGILNAPATGEAMAELIETGSTRHVDIAAFAPARLPRLDPALLAVS</sequence>
<dbReference type="InterPro" id="IPR006076">
    <property type="entry name" value="FAD-dep_OxRdtase"/>
</dbReference>
<dbReference type="InterPro" id="IPR036188">
    <property type="entry name" value="FAD/NAD-bd_sf"/>
</dbReference>
<dbReference type="PANTHER" id="PTHR13847:SF150">
    <property type="entry name" value="OXIDOREDUCTASE TDA3-RELATED"/>
    <property type="match status" value="1"/>
</dbReference>
<dbReference type="PANTHER" id="PTHR13847">
    <property type="entry name" value="SARCOSINE DEHYDROGENASE-RELATED"/>
    <property type="match status" value="1"/>
</dbReference>
<evidence type="ECO:0000313" key="3">
    <source>
        <dbReference type="EMBL" id="RAI03247.1"/>
    </source>
</evidence>
<accession>A0A8B2NSP9</accession>